<feature type="domain" description="Glycosyl hydrolase family 59 catalytic" evidence="7">
    <location>
        <begin position="47"/>
        <end position="334"/>
    </location>
</feature>
<dbReference type="InterPro" id="IPR017853">
    <property type="entry name" value="GH"/>
</dbReference>
<keyword evidence="4" id="KW-0443">Lipid metabolism</keyword>
<dbReference type="GO" id="GO:0005764">
    <property type="term" value="C:lysosome"/>
    <property type="evidence" value="ECO:0007669"/>
    <property type="project" value="TreeGrafter"/>
</dbReference>
<dbReference type="SUPFAM" id="SSF51011">
    <property type="entry name" value="Glycosyl hydrolase domain"/>
    <property type="match status" value="1"/>
</dbReference>
<evidence type="ECO:0000256" key="6">
    <source>
        <dbReference type="SAM" id="SignalP"/>
    </source>
</evidence>
<dbReference type="Pfam" id="PF02057">
    <property type="entry name" value="Glyco_hydro_59"/>
    <property type="match status" value="1"/>
</dbReference>
<dbReference type="InterPro" id="IPR049161">
    <property type="entry name" value="GH59_cat"/>
</dbReference>
<dbReference type="EMBL" id="LYPC01000028">
    <property type="protein sequence ID" value="OCT11274.1"/>
    <property type="molecule type" value="Genomic_DNA"/>
</dbReference>
<feature type="chain" id="PRO_5008649486" description="galactosylceramidase" evidence="6">
    <location>
        <begin position="33"/>
        <end position="765"/>
    </location>
</feature>
<feature type="signal peptide" evidence="6">
    <location>
        <begin position="1"/>
        <end position="32"/>
    </location>
</feature>
<dbReference type="Pfam" id="PF21708">
    <property type="entry name" value="Glyco_hydro_59_C"/>
    <property type="match status" value="1"/>
</dbReference>
<dbReference type="EC" id="3.2.1.46" evidence="2"/>
<dbReference type="PANTHER" id="PTHR15172">
    <property type="entry name" value="GALACTOCEREBROSIDASE"/>
    <property type="match status" value="1"/>
</dbReference>
<keyword evidence="4" id="KW-0442">Lipid degradation</keyword>
<gene>
    <name evidence="9" type="ORF">A8709_06250</name>
</gene>
<dbReference type="Proteomes" id="UP000093309">
    <property type="component" value="Unassembled WGS sequence"/>
</dbReference>
<dbReference type="OrthoDB" id="9802318at2"/>
<dbReference type="GO" id="GO:0006683">
    <property type="term" value="P:galactosylceramide catabolic process"/>
    <property type="evidence" value="ECO:0007669"/>
    <property type="project" value="InterPro"/>
</dbReference>
<reference evidence="10" key="1">
    <citation type="submission" date="2016-05" db="EMBL/GenBank/DDBJ databases">
        <title>Paenibacillus oryzae. sp. nov., isolated from the rice root.</title>
        <authorList>
            <person name="Zhang J."/>
            <person name="Zhang X."/>
        </authorList>
    </citation>
    <scope>NUCLEOTIDE SEQUENCE [LARGE SCALE GENOMIC DNA]</scope>
    <source>
        <strain evidence="10">KCTC13222</strain>
    </source>
</reference>
<evidence type="ECO:0000313" key="9">
    <source>
        <dbReference type="EMBL" id="OCT11274.1"/>
    </source>
</evidence>
<dbReference type="Gene3D" id="2.60.120.560">
    <property type="entry name" value="Exo-inulinase, domain 1"/>
    <property type="match status" value="1"/>
</dbReference>
<dbReference type="InterPro" id="IPR049162">
    <property type="entry name" value="GH59_C"/>
</dbReference>
<organism evidence="9 10">
    <name type="scientific">Paenibacillus pectinilyticus</name>
    <dbReference type="NCBI Taxonomy" id="512399"/>
    <lineage>
        <taxon>Bacteria</taxon>
        <taxon>Bacillati</taxon>
        <taxon>Bacillota</taxon>
        <taxon>Bacilli</taxon>
        <taxon>Bacillales</taxon>
        <taxon>Paenibacillaceae</taxon>
        <taxon>Paenibacillus</taxon>
    </lineage>
</organism>
<dbReference type="Gene3D" id="3.20.20.80">
    <property type="entry name" value="Glycosidases"/>
    <property type="match status" value="1"/>
</dbReference>
<dbReference type="GO" id="GO:0004336">
    <property type="term" value="F:galactosylceramidase activity"/>
    <property type="evidence" value="ECO:0007669"/>
    <property type="project" value="UniProtKB-EC"/>
</dbReference>
<proteinExistence type="inferred from homology"/>
<keyword evidence="6" id="KW-0732">Signal</keyword>
<comment type="similarity">
    <text evidence="1">Belongs to the glycosyl hydrolase 59 family.</text>
</comment>
<evidence type="ECO:0000259" key="7">
    <source>
        <dbReference type="Pfam" id="PF02057"/>
    </source>
</evidence>
<dbReference type="Gene3D" id="2.60.120.260">
    <property type="entry name" value="Galactose-binding domain-like"/>
    <property type="match status" value="1"/>
</dbReference>
<evidence type="ECO:0000256" key="2">
    <source>
        <dbReference type="ARBA" id="ARBA00012657"/>
    </source>
</evidence>
<dbReference type="GO" id="GO:0016020">
    <property type="term" value="C:membrane"/>
    <property type="evidence" value="ECO:0007669"/>
    <property type="project" value="GOC"/>
</dbReference>
<evidence type="ECO:0000256" key="4">
    <source>
        <dbReference type="ARBA" id="ARBA00022963"/>
    </source>
</evidence>
<name>A0A1C0ZT62_9BACL</name>
<feature type="domain" description="Glycosyl hydrolase family 59 C-terminal lectin" evidence="8">
    <location>
        <begin position="472"/>
        <end position="638"/>
    </location>
</feature>
<evidence type="ECO:0000313" key="10">
    <source>
        <dbReference type="Proteomes" id="UP000093309"/>
    </source>
</evidence>
<dbReference type="AlphaFoldDB" id="A0A1C0ZT62"/>
<evidence type="ECO:0000256" key="5">
    <source>
        <dbReference type="ARBA" id="ARBA00033098"/>
    </source>
</evidence>
<comment type="caution">
    <text evidence="9">The sequence shown here is derived from an EMBL/GenBank/DDBJ whole genome shotgun (WGS) entry which is preliminary data.</text>
</comment>
<keyword evidence="3" id="KW-0746">Sphingolipid metabolism</keyword>
<accession>A0A1C0ZT62</accession>
<protein>
    <recommendedName>
        <fullName evidence="2">galactosylceramidase</fullName>
        <ecNumber evidence="2">3.2.1.46</ecNumber>
    </recommendedName>
    <alternativeName>
        <fullName evidence="5">Galactosylceramidase</fullName>
    </alternativeName>
</protein>
<dbReference type="STRING" id="512399.A8709_06250"/>
<evidence type="ECO:0000256" key="3">
    <source>
        <dbReference type="ARBA" id="ARBA00022919"/>
    </source>
</evidence>
<dbReference type="SUPFAM" id="SSF51445">
    <property type="entry name" value="(Trans)glycosidases"/>
    <property type="match status" value="1"/>
</dbReference>
<dbReference type="Gene3D" id="3.20.20.70">
    <property type="entry name" value="Aldolase class I"/>
    <property type="match status" value="1"/>
</dbReference>
<dbReference type="PANTHER" id="PTHR15172:SF1">
    <property type="entry name" value="GALACTOCEREBROSIDASE"/>
    <property type="match status" value="1"/>
</dbReference>
<dbReference type="RefSeq" id="WP_065858153.1">
    <property type="nucleotide sequence ID" value="NZ_LYPC01000028.1"/>
</dbReference>
<evidence type="ECO:0000256" key="1">
    <source>
        <dbReference type="ARBA" id="ARBA00005637"/>
    </source>
</evidence>
<keyword evidence="10" id="KW-1185">Reference proteome</keyword>
<dbReference type="InterPro" id="IPR013785">
    <property type="entry name" value="Aldolase_TIM"/>
</dbReference>
<dbReference type="InterPro" id="IPR001286">
    <property type="entry name" value="Glyco_hydro_59"/>
</dbReference>
<sequence>MLKRMLRQCSFVTASAVLLSTASVFVALPAYASTSVTINGSGSGRTFEGVGIVNSSGTSKLLYDYPANQQSDILDFLFKPNFGAGLTVFKNEIGGDMDSSSGAEPSHQRTAAETPTARGANFWMAAQAKTRYPSMKYEALRWGLPAWVATDTDKKNYYLNYLSLMAANGTPLDFLGPEQNEGSFNRDYVVNTLKPALTAGGYSNVKLVAADAYNNWNVADTVVSDTALSSALYAISSHYIITSTANAQATGKPLYSNESDTPMHDDWTRTMYVAGRMAESFTTGKMVRYMYQPALDGVYDTLQYQGKGILTANTPWSGHYDVNQSLWMTAQFTQFAPPGWKILDGASGKLDANNYYITFKDPNTTNYSVVIVNTGTTATDYAFTLQNVSTSSLNVWRTTQSTSFSQLTSITPSAGAFSLSAPAQSVTSLTTTTGQTKGTATYSDPADTPQALTYTDNFNGYATGAQMKYAVDQQGAFEVVDYGSGNKGLRQVIATKPQDWMTTGDPYTTLGDTRWSNYQVSADVKVPSGAYVTVSGRANLHNPGNYSPSGYQMQLFSSGNWYFRKVDNGVVTNFANGTVAGFSSANWYNVKVAMNNNQITAYIGGTQVATTTDATINSGQVAFASKLAAVDIDNLKIEPITTTTPSAINRQDSSGSAVTYTGTWADANGTWQDYGRTLKTSSTVGASLQYTFTGTNAAIIGRKQSGAGTADVYIDGVLQTTINTANTAAYYREALYQKAGLSSGSHTIKLVVKTGTMYVDAIETS</sequence>
<evidence type="ECO:0000259" key="8">
    <source>
        <dbReference type="Pfam" id="PF21708"/>
    </source>
</evidence>